<comment type="caution">
    <text evidence="5">The sequence shown here is derived from an EMBL/GenBank/DDBJ whole genome shotgun (WGS) entry which is preliminary data.</text>
</comment>
<dbReference type="CDD" id="cd18186">
    <property type="entry name" value="BTB_POZ_ZBTB_KLHL-like"/>
    <property type="match status" value="1"/>
</dbReference>
<dbReference type="Pfam" id="PF00651">
    <property type="entry name" value="BTB"/>
    <property type="match status" value="1"/>
</dbReference>
<sequence>MAPKQLIASKIDQSIVKIVKKLTYAAEYKWPIKFKYIEKLSKTQRPMQSPIFETQNRSDMHWNMFLEVGTELNPKSGKEEEKLKVQVNLLSNCRLKAEVTIELLNFEEKVCAGYTAILNHTNEDSSDNLVGTEFPLSVLKKKKFRLLLSYQLNIACRIKVIMNPLQSDLSSNLVYLSSRARLSKERLNTAIVAGGTIFPVHREILFKCSTSFENLFKQTNIRLDEEAYVQIDNIDSKIMLVMLNYMYTGNFDTMINENVNDFLRAAEICGIVDLKFKCSNALKARLYAFGNFISV</sequence>
<dbReference type="InterPro" id="IPR011333">
    <property type="entry name" value="SKP1/BTB/POZ_sf"/>
</dbReference>
<protein>
    <recommendedName>
        <fullName evidence="4">BTB domain-containing protein</fullName>
    </recommendedName>
</protein>
<dbReference type="PANTHER" id="PTHR24412">
    <property type="entry name" value="KELCH PROTEIN"/>
    <property type="match status" value="1"/>
</dbReference>
<dbReference type="Gene3D" id="3.30.710.10">
    <property type="entry name" value="Potassium Channel Kv1.1, Chain A"/>
    <property type="match status" value="1"/>
</dbReference>
<dbReference type="PROSITE" id="PS50097">
    <property type="entry name" value="BTB"/>
    <property type="match status" value="1"/>
</dbReference>
<evidence type="ECO:0000313" key="5">
    <source>
        <dbReference type="EMBL" id="KAL3401572.1"/>
    </source>
</evidence>
<reference evidence="5 6" key="1">
    <citation type="journal article" date="2024" name="bioRxiv">
        <title>A reference genome for Trichogramma kaykai: A tiny desert-dwelling parasitoid wasp with competing sex-ratio distorters.</title>
        <authorList>
            <person name="Culotta J."/>
            <person name="Lindsey A.R."/>
        </authorList>
    </citation>
    <scope>NUCLEOTIDE SEQUENCE [LARGE SCALE GENOMIC DNA]</scope>
    <source>
        <strain evidence="5 6">KSX58</strain>
    </source>
</reference>
<keyword evidence="2" id="KW-0677">Repeat</keyword>
<dbReference type="AlphaFoldDB" id="A0ABD2X8C6"/>
<dbReference type="SUPFAM" id="SSF54695">
    <property type="entry name" value="POZ domain"/>
    <property type="match status" value="1"/>
</dbReference>
<dbReference type="PANTHER" id="PTHR24412:SF172">
    <property type="entry name" value="KELCH-LIKE PROTEIN 10"/>
    <property type="match status" value="1"/>
</dbReference>
<name>A0ABD2X8C6_9HYME</name>
<proteinExistence type="predicted"/>
<dbReference type="SMART" id="SM00225">
    <property type="entry name" value="BTB"/>
    <property type="match status" value="1"/>
</dbReference>
<feature type="domain" description="BTB" evidence="4">
    <location>
        <begin position="187"/>
        <end position="255"/>
    </location>
</feature>
<organism evidence="5 6">
    <name type="scientific">Trichogramma kaykai</name>
    <dbReference type="NCBI Taxonomy" id="54128"/>
    <lineage>
        <taxon>Eukaryota</taxon>
        <taxon>Metazoa</taxon>
        <taxon>Ecdysozoa</taxon>
        <taxon>Arthropoda</taxon>
        <taxon>Hexapoda</taxon>
        <taxon>Insecta</taxon>
        <taxon>Pterygota</taxon>
        <taxon>Neoptera</taxon>
        <taxon>Endopterygota</taxon>
        <taxon>Hymenoptera</taxon>
        <taxon>Apocrita</taxon>
        <taxon>Proctotrupomorpha</taxon>
        <taxon>Chalcidoidea</taxon>
        <taxon>Trichogrammatidae</taxon>
        <taxon>Trichogramma</taxon>
    </lineage>
</organism>
<evidence type="ECO:0000256" key="2">
    <source>
        <dbReference type="ARBA" id="ARBA00022737"/>
    </source>
</evidence>
<evidence type="ECO:0000313" key="6">
    <source>
        <dbReference type="Proteomes" id="UP001627154"/>
    </source>
</evidence>
<dbReference type="Proteomes" id="UP001627154">
    <property type="component" value="Unassembled WGS sequence"/>
</dbReference>
<dbReference type="InterPro" id="IPR000210">
    <property type="entry name" value="BTB/POZ_dom"/>
</dbReference>
<dbReference type="EMBL" id="JBJJXI010000045">
    <property type="protein sequence ID" value="KAL3401572.1"/>
    <property type="molecule type" value="Genomic_DNA"/>
</dbReference>
<evidence type="ECO:0000256" key="1">
    <source>
        <dbReference type="ARBA" id="ARBA00022441"/>
    </source>
</evidence>
<accession>A0ABD2X8C6</accession>
<keyword evidence="1" id="KW-0880">Kelch repeat</keyword>
<keyword evidence="3" id="KW-0009">Actin-binding</keyword>
<gene>
    <name evidence="5" type="ORF">TKK_005387</name>
</gene>
<evidence type="ECO:0000259" key="4">
    <source>
        <dbReference type="PROSITE" id="PS50097"/>
    </source>
</evidence>
<evidence type="ECO:0000256" key="3">
    <source>
        <dbReference type="ARBA" id="ARBA00023203"/>
    </source>
</evidence>
<keyword evidence="6" id="KW-1185">Reference proteome</keyword>